<dbReference type="Proteomes" id="UP000054270">
    <property type="component" value="Unassembled WGS sequence"/>
</dbReference>
<keyword evidence="9" id="KW-1185">Reference proteome</keyword>
<proteinExistence type="inferred from homology"/>
<comment type="subcellular location">
    <subcellularLocation>
        <location evidence="1 7">Endoplasmic reticulum membrane</location>
        <topology evidence="1 7">Multi-pass membrane protein</topology>
    </subcellularLocation>
</comment>
<evidence type="ECO:0000256" key="6">
    <source>
        <dbReference type="ARBA" id="ARBA00023136"/>
    </source>
</evidence>
<protein>
    <recommendedName>
        <fullName evidence="7">Dolichol phosphate-mannose biosynthesis regulatory protein</fullName>
    </recommendedName>
</protein>
<reference evidence="9" key="1">
    <citation type="submission" date="2014-04" db="EMBL/GenBank/DDBJ databases">
        <title>Evolutionary Origins and Diversification of the Mycorrhizal Mutualists.</title>
        <authorList>
            <consortium name="DOE Joint Genome Institute"/>
            <consortium name="Mycorrhizal Genomics Consortium"/>
            <person name="Kohler A."/>
            <person name="Kuo A."/>
            <person name="Nagy L.G."/>
            <person name="Floudas D."/>
            <person name="Copeland A."/>
            <person name="Barry K.W."/>
            <person name="Cichocki N."/>
            <person name="Veneault-Fourrey C."/>
            <person name="LaButti K."/>
            <person name="Lindquist E.A."/>
            <person name="Lipzen A."/>
            <person name="Lundell T."/>
            <person name="Morin E."/>
            <person name="Murat C."/>
            <person name="Riley R."/>
            <person name="Ohm R."/>
            <person name="Sun H."/>
            <person name="Tunlid A."/>
            <person name="Henrissat B."/>
            <person name="Grigoriev I.V."/>
            <person name="Hibbett D.S."/>
            <person name="Martin F."/>
        </authorList>
    </citation>
    <scope>NUCLEOTIDE SEQUENCE [LARGE SCALE GENOMIC DNA]</scope>
    <source>
        <strain evidence="9">FD-334 SS-4</strain>
    </source>
</reference>
<keyword evidence="6 7" id="KW-0472">Membrane</keyword>
<comment type="function">
    <text evidence="7">Regulatory subunit of the dolichol-phosphate mannose (DPM) synthase complex; essential for the ER localization.</text>
</comment>
<dbReference type="GO" id="GO:0006506">
    <property type="term" value="P:GPI anchor biosynthetic process"/>
    <property type="evidence" value="ECO:0007669"/>
    <property type="project" value="TreeGrafter"/>
</dbReference>
<comment type="similarity">
    <text evidence="2 7">Belongs to the DPM2 family.</text>
</comment>
<dbReference type="EMBL" id="KN817525">
    <property type="protein sequence ID" value="KJA27189.1"/>
    <property type="molecule type" value="Genomic_DNA"/>
</dbReference>
<evidence type="ECO:0000256" key="7">
    <source>
        <dbReference type="RuleBase" id="RU365084"/>
    </source>
</evidence>
<feature type="transmembrane region" description="Helical" evidence="7">
    <location>
        <begin position="79"/>
        <end position="101"/>
    </location>
</feature>
<sequence>MHVILGHVLGPDRDTSSHYLNARLLITMGGSDKALGGAMLLAASVVFTYYTTWAMLLPFFDSSSPIHAYFPAREWAVRIPAFILVTGLSVIGAFFGSTIAAENRKKAQQARLRSA</sequence>
<evidence type="ECO:0000256" key="3">
    <source>
        <dbReference type="ARBA" id="ARBA00022692"/>
    </source>
</evidence>
<dbReference type="Pfam" id="PF07297">
    <property type="entry name" value="DPM2"/>
    <property type="match status" value="1"/>
</dbReference>
<evidence type="ECO:0000256" key="2">
    <source>
        <dbReference type="ARBA" id="ARBA00005478"/>
    </source>
</evidence>
<dbReference type="GO" id="GO:0030234">
    <property type="term" value="F:enzyme regulator activity"/>
    <property type="evidence" value="ECO:0007669"/>
    <property type="project" value="UniProtKB-UniRule"/>
</dbReference>
<dbReference type="GO" id="GO:0005789">
    <property type="term" value="C:endoplasmic reticulum membrane"/>
    <property type="evidence" value="ECO:0007669"/>
    <property type="project" value="UniProtKB-SubCell"/>
</dbReference>
<evidence type="ECO:0000256" key="5">
    <source>
        <dbReference type="ARBA" id="ARBA00022989"/>
    </source>
</evidence>
<evidence type="ECO:0000313" key="9">
    <source>
        <dbReference type="Proteomes" id="UP000054270"/>
    </source>
</evidence>
<keyword evidence="4 7" id="KW-0256">Endoplasmic reticulum</keyword>
<dbReference type="PANTHER" id="PTHR15039:SF11">
    <property type="entry name" value="DOLICHOL PHOSPHATE-MANNOSE BIOSYNTHESIS REGULATORY PROTEIN"/>
    <property type="match status" value="1"/>
</dbReference>
<keyword evidence="3 7" id="KW-0812">Transmembrane</keyword>
<evidence type="ECO:0000313" key="8">
    <source>
        <dbReference type="EMBL" id="KJA27189.1"/>
    </source>
</evidence>
<organism evidence="8 9">
    <name type="scientific">Hypholoma sublateritium (strain FD-334 SS-4)</name>
    <dbReference type="NCBI Taxonomy" id="945553"/>
    <lineage>
        <taxon>Eukaryota</taxon>
        <taxon>Fungi</taxon>
        <taxon>Dikarya</taxon>
        <taxon>Basidiomycota</taxon>
        <taxon>Agaricomycotina</taxon>
        <taxon>Agaricomycetes</taxon>
        <taxon>Agaricomycetidae</taxon>
        <taxon>Agaricales</taxon>
        <taxon>Agaricineae</taxon>
        <taxon>Strophariaceae</taxon>
        <taxon>Hypholoma</taxon>
    </lineage>
</organism>
<evidence type="ECO:0000256" key="1">
    <source>
        <dbReference type="ARBA" id="ARBA00004477"/>
    </source>
</evidence>
<feature type="transmembrane region" description="Helical" evidence="7">
    <location>
        <begin position="38"/>
        <end position="59"/>
    </location>
</feature>
<dbReference type="GO" id="GO:0033185">
    <property type="term" value="C:dolichol-phosphate-mannose synthase complex"/>
    <property type="evidence" value="ECO:0007669"/>
    <property type="project" value="TreeGrafter"/>
</dbReference>
<accession>A0A0D2P8A1</accession>
<dbReference type="AlphaFoldDB" id="A0A0D2P8A1"/>
<gene>
    <name evidence="8" type="ORF">HYPSUDRAFT_992611</name>
</gene>
<comment type="subunit">
    <text evidence="7">Component of the dolichol-phosphate mannose (DPM) synthase complex.</text>
</comment>
<dbReference type="STRING" id="945553.A0A0D2P8A1"/>
<evidence type="ECO:0000256" key="4">
    <source>
        <dbReference type="ARBA" id="ARBA00022824"/>
    </source>
</evidence>
<name>A0A0D2P8A1_HYPSF</name>
<dbReference type="OMA" id="AYFPARE"/>
<comment type="pathway">
    <text evidence="7">Protein modification; protein glycosylation.</text>
</comment>
<dbReference type="InterPro" id="IPR009914">
    <property type="entry name" value="DPM2"/>
</dbReference>
<dbReference type="OrthoDB" id="311279at2759"/>
<keyword evidence="5 7" id="KW-1133">Transmembrane helix</keyword>
<dbReference type="PANTHER" id="PTHR15039">
    <property type="entry name" value="DOLICHOL PHOSPHATE-MANNOSE BIOSYNTHESIS REGULATORY PROTEIN"/>
    <property type="match status" value="1"/>
</dbReference>
<dbReference type="GO" id="GO:0180047">
    <property type="term" value="P:dolichol phosphate mannose biosynthetic process"/>
    <property type="evidence" value="ECO:0007669"/>
    <property type="project" value="InterPro"/>
</dbReference>
<dbReference type="UniPathway" id="UPA00378"/>